<dbReference type="RefSeq" id="WP_069364347.1">
    <property type="nucleotide sequence ID" value="NZ_CP012502.1"/>
</dbReference>
<feature type="binding site" evidence="9">
    <location>
        <position position="151"/>
    </location>
    <ligand>
        <name>NAD(+)</name>
        <dbReference type="ChEBI" id="CHEBI:57540"/>
    </ligand>
</feature>
<dbReference type="PANTHER" id="PTHR20275">
    <property type="entry name" value="NAD KINASE"/>
    <property type="match status" value="1"/>
</dbReference>
<evidence type="ECO:0000313" key="11">
    <source>
        <dbReference type="Proteomes" id="UP000094463"/>
    </source>
</evidence>
<dbReference type="InterPro" id="IPR016064">
    <property type="entry name" value="NAD/diacylglycerol_kinase_sf"/>
</dbReference>
<evidence type="ECO:0000313" key="10">
    <source>
        <dbReference type="EMBL" id="AOM82235.1"/>
    </source>
</evidence>
<dbReference type="GO" id="GO:0005524">
    <property type="term" value="F:ATP binding"/>
    <property type="evidence" value="ECO:0007669"/>
    <property type="project" value="UniProtKB-KW"/>
</dbReference>
<evidence type="ECO:0000256" key="7">
    <source>
        <dbReference type="ARBA" id="ARBA00023027"/>
    </source>
</evidence>
<keyword evidence="2 9" id="KW-0808">Transferase</keyword>
<dbReference type="HAMAP" id="MF_00361">
    <property type="entry name" value="NAD_kinase"/>
    <property type="match status" value="1"/>
</dbReference>
<dbReference type="PANTHER" id="PTHR20275:SF9">
    <property type="entry name" value="NAD KINASE 2"/>
    <property type="match status" value="1"/>
</dbReference>
<comment type="catalytic activity">
    <reaction evidence="8 9">
        <text>NAD(+) + ATP = ADP + NADP(+) + H(+)</text>
        <dbReference type="Rhea" id="RHEA:18629"/>
        <dbReference type="ChEBI" id="CHEBI:15378"/>
        <dbReference type="ChEBI" id="CHEBI:30616"/>
        <dbReference type="ChEBI" id="CHEBI:57540"/>
        <dbReference type="ChEBI" id="CHEBI:58349"/>
        <dbReference type="ChEBI" id="CHEBI:456216"/>
        <dbReference type="EC" id="2.7.1.23"/>
    </reaction>
</comment>
<dbReference type="Pfam" id="PF20143">
    <property type="entry name" value="NAD_kinase_C"/>
    <property type="match status" value="1"/>
</dbReference>
<comment type="cofactor">
    <cofactor evidence="9">
        <name>a divalent metal cation</name>
        <dbReference type="ChEBI" id="CHEBI:60240"/>
    </cofactor>
</comment>
<dbReference type="EMBL" id="CP012502">
    <property type="protein sequence ID" value="AOM82235.1"/>
    <property type="molecule type" value="Genomic_DNA"/>
</dbReference>
<dbReference type="STRING" id="632773.BBEV_0864"/>
<protein>
    <recommendedName>
        <fullName evidence="9">NAD kinase</fullName>
        <ecNumber evidence="9">2.7.1.23</ecNumber>
    </recommendedName>
    <alternativeName>
        <fullName evidence="9">ATP-dependent NAD kinase</fullName>
    </alternativeName>
</protein>
<gene>
    <name evidence="10" type="primary">ppnK2</name>
    <name evidence="9" type="synonym">nadK</name>
    <name evidence="10" type="ORF">BBEV_0864</name>
</gene>
<dbReference type="NCBIfam" id="NF003424">
    <property type="entry name" value="PRK04885.1"/>
    <property type="match status" value="1"/>
</dbReference>
<dbReference type="GO" id="GO:0005737">
    <property type="term" value="C:cytoplasm"/>
    <property type="evidence" value="ECO:0007669"/>
    <property type="project" value="UniProtKB-SubCell"/>
</dbReference>
<evidence type="ECO:0000256" key="9">
    <source>
        <dbReference type="HAMAP-Rule" id="MF_00361"/>
    </source>
</evidence>
<dbReference type="GO" id="GO:0051287">
    <property type="term" value="F:NAD binding"/>
    <property type="evidence" value="ECO:0007669"/>
    <property type="project" value="UniProtKB-ARBA"/>
</dbReference>
<dbReference type="NCBIfam" id="NF002902">
    <property type="entry name" value="PRK03501.1"/>
    <property type="match status" value="1"/>
</dbReference>
<comment type="subcellular location">
    <subcellularLocation>
        <location evidence="9">Cytoplasm</location>
    </subcellularLocation>
</comment>
<feature type="binding site" evidence="9">
    <location>
        <position position="149"/>
    </location>
    <ligand>
        <name>NAD(+)</name>
        <dbReference type="ChEBI" id="CHEBI:57540"/>
    </ligand>
</feature>
<organism evidence="10 11">
    <name type="scientific">Salisediminibacterium beveridgei</name>
    <dbReference type="NCBI Taxonomy" id="632773"/>
    <lineage>
        <taxon>Bacteria</taxon>
        <taxon>Bacillati</taxon>
        <taxon>Bacillota</taxon>
        <taxon>Bacilli</taxon>
        <taxon>Bacillales</taxon>
        <taxon>Bacillaceae</taxon>
        <taxon>Salisediminibacterium</taxon>
    </lineage>
</organism>
<feature type="binding site" evidence="9">
    <location>
        <begin position="51"/>
        <end position="52"/>
    </location>
    <ligand>
        <name>NAD(+)</name>
        <dbReference type="ChEBI" id="CHEBI:57540"/>
    </ligand>
</feature>
<dbReference type="EC" id="2.7.1.23" evidence="9"/>
<keyword evidence="6 9" id="KW-0521">NADP</keyword>
<dbReference type="InterPro" id="IPR017437">
    <property type="entry name" value="ATP-NAD_kinase_PpnK-typ_C"/>
</dbReference>
<dbReference type="GO" id="GO:0046872">
    <property type="term" value="F:metal ion binding"/>
    <property type="evidence" value="ECO:0007669"/>
    <property type="project" value="UniProtKB-UniRule"/>
</dbReference>
<dbReference type="GO" id="GO:0006741">
    <property type="term" value="P:NADP+ biosynthetic process"/>
    <property type="evidence" value="ECO:0007669"/>
    <property type="project" value="UniProtKB-UniRule"/>
</dbReference>
<dbReference type="Gene3D" id="2.60.200.30">
    <property type="entry name" value="Probable inorganic polyphosphate/atp-NAD kinase, domain 2"/>
    <property type="match status" value="1"/>
</dbReference>
<feature type="binding site" evidence="9">
    <location>
        <begin position="162"/>
        <end position="167"/>
    </location>
    <ligand>
        <name>NAD(+)</name>
        <dbReference type="ChEBI" id="CHEBI:57540"/>
    </ligand>
</feature>
<comment type="similarity">
    <text evidence="9">Belongs to the NAD kinase family.</text>
</comment>
<comment type="caution">
    <text evidence="9">Lacks conserved residue(s) required for the propagation of feature annotation.</text>
</comment>
<dbReference type="Gene3D" id="3.40.50.10330">
    <property type="entry name" value="Probable inorganic polyphosphate/atp-NAD kinase, domain 1"/>
    <property type="match status" value="1"/>
</dbReference>
<keyword evidence="3 9" id="KW-0547">Nucleotide-binding</keyword>
<keyword evidence="11" id="KW-1185">Reference proteome</keyword>
<keyword evidence="1 9" id="KW-0963">Cytoplasm</keyword>
<feature type="active site" description="Proton acceptor" evidence="9">
    <location>
        <position position="51"/>
    </location>
</feature>
<dbReference type="SUPFAM" id="SSF111331">
    <property type="entry name" value="NAD kinase/diacylglycerol kinase-like"/>
    <property type="match status" value="1"/>
</dbReference>
<evidence type="ECO:0000256" key="3">
    <source>
        <dbReference type="ARBA" id="ARBA00022741"/>
    </source>
</evidence>
<dbReference type="InterPro" id="IPR017438">
    <property type="entry name" value="ATP-NAD_kinase_N"/>
</dbReference>
<evidence type="ECO:0000256" key="5">
    <source>
        <dbReference type="ARBA" id="ARBA00022840"/>
    </source>
</evidence>
<keyword evidence="4 9" id="KW-0418">Kinase</keyword>
<dbReference type="GO" id="GO:0019674">
    <property type="term" value="P:NAD+ metabolic process"/>
    <property type="evidence" value="ECO:0007669"/>
    <property type="project" value="InterPro"/>
</dbReference>
<dbReference type="AlphaFoldDB" id="A0A1D7QTC6"/>
<feature type="binding site" evidence="9">
    <location>
        <begin position="122"/>
        <end position="123"/>
    </location>
    <ligand>
        <name>NAD(+)</name>
        <dbReference type="ChEBI" id="CHEBI:57540"/>
    </ligand>
</feature>
<reference evidence="10 11" key="1">
    <citation type="submission" date="2015-08" db="EMBL/GenBank/DDBJ databases">
        <title>The complete genome sequence of Bacillus beveridgei MLTeJB.</title>
        <authorList>
            <person name="Hanson T.E."/>
            <person name="Mesa C."/>
            <person name="Basesman S.M."/>
            <person name="Oremland R.S."/>
        </authorList>
    </citation>
    <scope>NUCLEOTIDE SEQUENCE [LARGE SCALE GENOMIC DNA]</scope>
    <source>
        <strain evidence="10 11">MLTeJB</strain>
    </source>
</reference>
<dbReference type="GO" id="GO:0003951">
    <property type="term" value="F:NAD+ kinase activity"/>
    <property type="evidence" value="ECO:0007669"/>
    <property type="project" value="UniProtKB-UniRule"/>
</dbReference>
<evidence type="ECO:0000256" key="8">
    <source>
        <dbReference type="ARBA" id="ARBA00047925"/>
    </source>
</evidence>
<dbReference type="Proteomes" id="UP000094463">
    <property type="component" value="Chromosome"/>
</dbReference>
<dbReference type="KEGG" id="bbev:BBEV_0864"/>
<comment type="function">
    <text evidence="9">Involved in the regulation of the intracellular balance of NAD and NADP, and is a key enzyme in the biosynthesis of NADP. Catalyzes specifically the phosphorylation on 2'-hydroxyl of the adenosine moiety of NAD to yield NADP.</text>
</comment>
<keyword evidence="5 9" id="KW-0067">ATP-binding</keyword>
<name>A0A1D7QTC6_9BACI</name>
<sequence length="265" mass="30116">MTNRKNAFLFYKKDEELEEKIHKVREIGRKYDYQLVENPKDANIIASFGGDGTFLQSVRKTGFREDALYVGVNDGRLGFYTDFNTNDLEKIELALQSDQTEVLQYPTLEVSVDGTESFQCLNELSVRSQIIKTFAIDVYIDGLYFETFRGDGMVVSTPTGSTAYNRSLSGAIVDPKLPSMQLTEIASINNNQYRTLGAPLILNHDRELTLKIVQDGNDHPIIGADNEALSIRHSHEIKVKVSNKKIKTLRMKDNLFLHKVRRSFL</sequence>
<dbReference type="PATRIC" id="fig|632773.3.peg.919"/>
<dbReference type="InterPro" id="IPR002504">
    <property type="entry name" value="NADK"/>
</dbReference>
<evidence type="ECO:0000256" key="6">
    <source>
        <dbReference type="ARBA" id="ARBA00022857"/>
    </source>
</evidence>
<evidence type="ECO:0000256" key="1">
    <source>
        <dbReference type="ARBA" id="ARBA00022490"/>
    </source>
</evidence>
<accession>A0A1D7QTC6</accession>
<evidence type="ECO:0000256" key="4">
    <source>
        <dbReference type="ARBA" id="ARBA00022777"/>
    </source>
</evidence>
<feature type="binding site" evidence="9">
    <location>
        <position position="186"/>
    </location>
    <ligand>
        <name>NAD(+)</name>
        <dbReference type="ChEBI" id="CHEBI:57540"/>
    </ligand>
</feature>
<keyword evidence="7 9" id="KW-0520">NAD</keyword>
<evidence type="ECO:0000256" key="2">
    <source>
        <dbReference type="ARBA" id="ARBA00022679"/>
    </source>
</evidence>
<proteinExistence type="inferred from homology"/>
<dbReference type="OrthoDB" id="9774737at2"/>